<feature type="domain" description="Nitroreductase" evidence="1">
    <location>
        <begin position="7"/>
        <end position="58"/>
    </location>
</feature>
<dbReference type="EMBL" id="LSUQ01000089">
    <property type="protein sequence ID" value="OAG87763.1"/>
    <property type="molecule type" value="Genomic_DNA"/>
</dbReference>
<dbReference type="InterPro" id="IPR052530">
    <property type="entry name" value="NAD(P)H_nitroreductase"/>
</dbReference>
<dbReference type="InterPro" id="IPR029479">
    <property type="entry name" value="Nitroreductase"/>
</dbReference>
<dbReference type="Proteomes" id="UP000190229">
    <property type="component" value="Unassembled WGS sequence"/>
</dbReference>
<dbReference type="Gene3D" id="3.40.109.10">
    <property type="entry name" value="NADH Oxidase"/>
    <property type="match status" value="1"/>
</dbReference>
<evidence type="ECO:0000313" key="5">
    <source>
        <dbReference type="Proteomes" id="UP000190229"/>
    </source>
</evidence>
<evidence type="ECO:0000313" key="3">
    <source>
        <dbReference type="EMBL" id="OPG15384.1"/>
    </source>
</evidence>
<dbReference type="OrthoDB" id="9804207at2"/>
<dbReference type="Pfam" id="PF00881">
    <property type="entry name" value="Nitroreductase"/>
    <property type="match status" value="2"/>
</dbReference>
<dbReference type="EMBL" id="MWPS01000035">
    <property type="protein sequence ID" value="OPG15384.1"/>
    <property type="molecule type" value="Genomic_DNA"/>
</dbReference>
<evidence type="ECO:0000313" key="2">
    <source>
        <dbReference type="EMBL" id="OAG87763.1"/>
    </source>
</evidence>
<reference evidence="3 5" key="2">
    <citation type="submission" date="2017-02" db="EMBL/GenBank/DDBJ databases">
        <title>Draft genome of Acidibacillus ferrooxidans Huett2.</title>
        <authorList>
            <person name="Schopf S."/>
        </authorList>
    </citation>
    <scope>NUCLEOTIDE SEQUENCE [LARGE SCALE GENOMIC DNA]</scope>
    <source>
        <strain evidence="3 5">Huett2</strain>
    </source>
</reference>
<name>A0A162RTF2_9BACL</name>
<dbReference type="RefSeq" id="WP_067567503.1">
    <property type="nucleotide sequence ID" value="NZ_LSUQ01000089.1"/>
</dbReference>
<reference evidence="2 4" key="1">
    <citation type="submission" date="2016-02" db="EMBL/GenBank/DDBJ databases">
        <title>Draft genome sequence of Acidibacillus ferrooxidans SLC66.</title>
        <authorList>
            <person name="Oliveira G."/>
            <person name="Nancucheo I."/>
            <person name="Dall'Agnol H."/>
            <person name="Johnson B."/>
            <person name="Oliveira R."/>
            <person name="Nunes G.L."/>
            <person name="Tzotzos G."/>
            <person name="Orellana S.C."/>
            <person name="Salim A.C."/>
            <person name="Araujo F.M."/>
        </authorList>
    </citation>
    <scope>NUCLEOTIDE SEQUENCE [LARGE SCALE GENOMIC DNA]</scope>
    <source>
        <strain evidence="2 4">SLC66</strain>
    </source>
</reference>
<dbReference type="GO" id="GO:0016491">
    <property type="term" value="F:oxidoreductase activity"/>
    <property type="evidence" value="ECO:0007669"/>
    <property type="project" value="InterPro"/>
</dbReference>
<evidence type="ECO:0000259" key="1">
    <source>
        <dbReference type="Pfam" id="PF00881"/>
    </source>
</evidence>
<gene>
    <name evidence="2" type="ORF">AYW79_14725</name>
    <name evidence="3" type="ORF">B2M26_12170</name>
</gene>
<dbReference type="PANTHER" id="PTHR43821">
    <property type="entry name" value="NAD(P)H NITROREDUCTASE YDJA-RELATED"/>
    <property type="match status" value="1"/>
</dbReference>
<sequence length="161" mass="17695">MKLAERIATRRNIKTFRQDPVDETMVNAVLQTATMAPNHRLTEPWEVVFVGPKARAALNHGADFGGAPIVLAVLSNRGQNELEREENLVATACFVQNFLLLLHAEGVGTRWASLGSLPKNREILGAAEKYDVVGVFGIGYPSEIPAPKMRTPISEKTRHLP</sequence>
<keyword evidence="5" id="KW-1185">Reference proteome</keyword>
<dbReference type="InterPro" id="IPR000415">
    <property type="entry name" value="Nitroreductase-like"/>
</dbReference>
<comment type="caution">
    <text evidence="3">The sequence shown here is derived from an EMBL/GenBank/DDBJ whole genome shotgun (WGS) entry which is preliminary data.</text>
</comment>
<dbReference type="PANTHER" id="PTHR43821:SF1">
    <property type="entry name" value="NAD(P)H NITROREDUCTASE YDJA-RELATED"/>
    <property type="match status" value="1"/>
</dbReference>
<protein>
    <submittedName>
        <fullName evidence="3">Nitroreductase</fullName>
    </submittedName>
</protein>
<evidence type="ECO:0000313" key="4">
    <source>
        <dbReference type="Proteomes" id="UP000077421"/>
    </source>
</evidence>
<feature type="domain" description="Nitroreductase" evidence="1">
    <location>
        <begin position="59"/>
        <end position="140"/>
    </location>
</feature>
<accession>A0A162RTF2</accession>
<dbReference type="AlphaFoldDB" id="A0A162RTF2"/>
<proteinExistence type="predicted"/>
<dbReference type="STRING" id="1765683.B2M26_12170"/>
<organism evidence="3 5">
    <name type="scientific">Ferroacidibacillus organovorans</name>
    <dbReference type="NCBI Taxonomy" id="1765683"/>
    <lineage>
        <taxon>Bacteria</taxon>
        <taxon>Bacillati</taxon>
        <taxon>Bacillota</taxon>
        <taxon>Bacilli</taxon>
        <taxon>Bacillales</taxon>
        <taxon>Alicyclobacillaceae</taxon>
        <taxon>Ferroacidibacillus</taxon>
    </lineage>
</organism>
<dbReference type="Proteomes" id="UP000077421">
    <property type="component" value="Unassembled WGS sequence"/>
</dbReference>
<dbReference type="SUPFAM" id="SSF55469">
    <property type="entry name" value="FMN-dependent nitroreductase-like"/>
    <property type="match status" value="1"/>
</dbReference>